<gene>
    <name evidence="1" type="ORF">MHHB_P0397</name>
</gene>
<name>A0A401HPN3_9EURY</name>
<dbReference type="PANTHER" id="PTHR33254">
    <property type="entry name" value="4-HYDROXY-4-METHYL-2-OXOGLUTARATE ALDOLASE 3-RELATED"/>
    <property type="match status" value="1"/>
</dbReference>
<evidence type="ECO:0000313" key="1">
    <source>
        <dbReference type="EMBL" id="GBF36172.1"/>
    </source>
</evidence>
<keyword evidence="2" id="KW-1185">Reference proteome</keyword>
<dbReference type="EMBL" id="BFAX01000002">
    <property type="protein sequence ID" value="GBF36172.1"/>
    <property type="molecule type" value="Genomic_DNA"/>
</dbReference>
<reference evidence="1 2" key="1">
    <citation type="journal article" date="2019" name="Int. J. Syst. Evol. Microbiol.">
        <title>Methanofervidicoccus abyssi gen. nov., sp. nov., a hydrogenotrophic methanogen, isolated from a hydrothermal vent chimney in the Mid-Cayman Spreading Center, the Caribbean Sea.</title>
        <authorList>
            <person name="Sakai S."/>
            <person name="Takaki Y."/>
            <person name="Miyazaki M."/>
            <person name="Ogawara M."/>
            <person name="Yanagawa K."/>
            <person name="Miyazaki J."/>
            <person name="Takai K."/>
        </authorList>
    </citation>
    <scope>NUCLEOTIDE SEQUENCE [LARGE SCALE GENOMIC DNA]</scope>
    <source>
        <strain evidence="1 2">HHB</strain>
    </source>
</reference>
<dbReference type="Gene3D" id="3.50.30.40">
    <property type="entry name" value="Ribonuclease E inhibitor RraA/RraA-like"/>
    <property type="match status" value="1"/>
</dbReference>
<dbReference type="AlphaFoldDB" id="A0A401HPN3"/>
<dbReference type="EC" id="4.1.2.43" evidence="1"/>
<dbReference type="PANTHER" id="PTHR33254:SF4">
    <property type="entry name" value="4-HYDROXY-4-METHYL-2-OXOGLUTARATE ALDOLASE 3-RELATED"/>
    <property type="match status" value="1"/>
</dbReference>
<dbReference type="GO" id="GO:0008948">
    <property type="term" value="F:oxaloacetate decarboxylase activity"/>
    <property type="evidence" value="ECO:0007669"/>
    <property type="project" value="TreeGrafter"/>
</dbReference>
<dbReference type="GO" id="GO:0043801">
    <property type="term" value="F:hexulose-6-phosphate synthase activity"/>
    <property type="evidence" value="ECO:0007669"/>
    <property type="project" value="UniProtKB-EC"/>
</dbReference>
<dbReference type="SUPFAM" id="SSF89562">
    <property type="entry name" value="RraA-like"/>
    <property type="match status" value="1"/>
</dbReference>
<accession>A0A401HPN3</accession>
<sequence>MIAMKIPKDISVPNLSDAGAKVLKGIKPVDNIQGVVFGEAFTVKTSSDDWGTVVKAISYSRGKVIVVKCEGGEYAVWGGLASLNAKLKGVVAVVIDGYVRDLEDIRRIRFPVFSRGYTPKAGTPLDRGVMGIPVNCGDTTVKSGDVIIGDCNGVVVIERDRVEEVLEKAKEIKRKESKIRDRIMRGIDLKDILGLD</sequence>
<dbReference type="Proteomes" id="UP000290527">
    <property type="component" value="Unassembled WGS sequence"/>
</dbReference>
<dbReference type="InterPro" id="IPR036704">
    <property type="entry name" value="RraA/RraA-like_sf"/>
</dbReference>
<keyword evidence="1" id="KW-0456">Lyase</keyword>
<dbReference type="InterPro" id="IPR005493">
    <property type="entry name" value="RraA/RraA-like"/>
</dbReference>
<dbReference type="GO" id="GO:0047443">
    <property type="term" value="F:4-hydroxy-4-methyl-2-oxoglutarate aldolase activity"/>
    <property type="evidence" value="ECO:0007669"/>
    <property type="project" value="TreeGrafter"/>
</dbReference>
<comment type="caution">
    <text evidence="1">The sequence shown here is derived from an EMBL/GenBank/DDBJ whole genome shotgun (WGS) entry which is preliminary data.</text>
</comment>
<proteinExistence type="predicted"/>
<dbReference type="Pfam" id="PF03737">
    <property type="entry name" value="RraA-like"/>
    <property type="match status" value="1"/>
</dbReference>
<evidence type="ECO:0000313" key="2">
    <source>
        <dbReference type="Proteomes" id="UP000290527"/>
    </source>
</evidence>
<organism evidence="1 2">
    <name type="scientific">Methanofervidicoccus abyssi</name>
    <dbReference type="NCBI Taxonomy" id="2082189"/>
    <lineage>
        <taxon>Archaea</taxon>
        <taxon>Methanobacteriati</taxon>
        <taxon>Methanobacteriota</taxon>
        <taxon>Methanomada group</taxon>
        <taxon>Methanococci</taxon>
        <taxon>Methanococcales</taxon>
        <taxon>Methanofervidicoccus</taxon>
    </lineage>
</organism>
<dbReference type="CDD" id="cd16841">
    <property type="entry name" value="RraA_family"/>
    <property type="match status" value="1"/>
</dbReference>
<protein>
    <submittedName>
        <fullName evidence="1">3-hexulose-6-phosphate synthase</fullName>
        <ecNumber evidence="1">4.1.2.43</ecNumber>
    </submittedName>
</protein>